<dbReference type="OrthoDB" id="415696at2759"/>
<evidence type="ECO:0000256" key="3">
    <source>
        <dbReference type="ARBA" id="ARBA00022723"/>
    </source>
</evidence>
<keyword evidence="5" id="KW-0411">Iron-sulfur</keyword>
<dbReference type="GO" id="GO:0046872">
    <property type="term" value="F:metal ion binding"/>
    <property type="evidence" value="ECO:0007669"/>
    <property type="project" value="UniProtKB-KW"/>
</dbReference>
<feature type="domain" description="Glutaredoxin" evidence="7">
    <location>
        <begin position="182"/>
        <end position="249"/>
    </location>
</feature>
<dbReference type="InterPro" id="IPR004480">
    <property type="entry name" value="Monothiol_GRX-rel"/>
</dbReference>
<dbReference type="CDD" id="cd03028">
    <property type="entry name" value="GRX_PICOT_like"/>
    <property type="match status" value="1"/>
</dbReference>
<dbReference type="STRING" id="1157962.A0A250XJA1"/>
<protein>
    <recommendedName>
        <fullName evidence="7">Glutaredoxin domain-containing protein</fullName>
    </recommendedName>
</protein>
<evidence type="ECO:0000256" key="6">
    <source>
        <dbReference type="ARBA" id="ARBA00023284"/>
    </source>
</evidence>
<dbReference type="PROSITE" id="PS51354">
    <property type="entry name" value="GLUTAREDOXIN_2"/>
    <property type="match status" value="1"/>
</dbReference>
<keyword evidence="4" id="KW-0408">Iron</keyword>
<accession>A0A250XJA1</accession>
<keyword evidence="2" id="KW-0001">2Fe-2S</keyword>
<dbReference type="GO" id="GO:0005759">
    <property type="term" value="C:mitochondrial matrix"/>
    <property type="evidence" value="ECO:0007669"/>
    <property type="project" value="TreeGrafter"/>
</dbReference>
<keyword evidence="9" id="KW-1185">Reference proteome</keyword>
<evidence type="ECO:0000256" key="4">
    <source>
        <dbReference type="ARBA" id="ARBA00023004"/>
    </source>
</evidence>
<dbReference type="AlphaFoldDB" id="A0A250XJA1"/>
<dbReference type="PANTHER" id="PTHR10293:SF45">
    <property type="entry name" value="BIFUNCTIONAL MONOTHIOL GLUTAREDOXIN-S16, CHLOROPLASTIC"/>
    <property type="match status" value="1"/>
</dbReference>
<keyword evidence="3" id="KW-0479">Metal-binding</keyword>
<sequence>MQQAMRNEGLRLQNYNSRRVFSKSKSAPRYIDRLRRSASLKEAELQPLTYQGELQIYKFANLAGAYAVYDKEQALQYIGLSRKVDASITNHMQELPELTHAVKVFPVENPTKEALVDAWKQWVEQAVQELGSIPPGNAPGETKWQARKASPMKQEIRLTAGKGITGITIEQLVDQVVKTNKVVAFVKGTRAQPQCGFSFKMLQILNENKADYEVVNVLDEVHNPNLRDIIKTYSQWPTIPQLYVEGEFVGGADIVEQMNGSGELQKLLTKKE</sequence>
<dbReference type="Gene3D" id="3.40.30.10">
    <property type="entry name" value="Glutaredoxin"/>
    <property type="match status" value="1"/>
</dbReference>
<evidence type="ECO:0000313" key="9">
    <source>
        <dbReference type="Proteomes" id="UP000232323"/>
    </source>
</evidence>
<dbReference type="PANTHER" id="PTHR10293">
    <property type="entry name" value="GLUTAREDOXIN FAMILY MEMBER"/>
    <property type="match status" value="1"/>
</dbReference>
<dbReference type="NCBIfam" id="TIGR00365">
    <property type="entry name" value="Grx4 family monothiol glutaredoxin"/>
    <property type="match status" value="1"/>
</dbReference>
<dbReference type="InterPro" id="IPR033658">
    <property type="entry name" value="GRX_PICOT-like"/>
</dbReference>
<dbReference type="InterPro" id="IPR036249">
    <property type="entry name" value="Thioredoxin-like_sf"/>
</dbReference>
<evidence type="ECO:0000256" key="2">
    <source>
        <dbReference type="ARBA" id="ARBA00022714"/>
    </source>
</evidence>
<dbReference type="Pfam" id="PF00462">
    <property type="entry name" value="Glutaredoxin"/>
    <property type="match status" value="1"/>
</dbReference>
<name>A0A250XJA1_9CHLO</name>
<gene>
    <name evidence="8" type="ORF">CEUSTIGMA_g10539.t1</name>
</gene>
<evidence type="ECO:0000256" key="1">
    <source>
        <dbReference type="ARBA" id="ARBA00008983"/>
    </source>
</evidence>
<organism evidence="8 9">
    <name type="scientific">Chlamydomonas eustigma</name>
    <dbReference type="NCBI Taxonomy" id="1157962"/>
    <lineage>
        <taxon>Eukaryota</taxon>
        <taxon>Viridiplantae</taxon>
        <taxon>Chlorophyta</taxon>
        <taxon>core chlorophytes</taxon>
        <taxon>Chlorophyceae</taxon>
        <taxon>CS clade</taxon>
        <taxon>Chlamydomonadales</taxon>
        <taxon>Chlamydomonadaceae</taxon>
        <taxon>Chlamydomonas</taxon>
    </lineage>
</organism>
<dbReference type="InterPro" id="IPR002109">
    <property type="entry name" value="Glutaredoxin"/>
</dbReference>
<comment type="similarity">
    <text evidence="1">Belongs to the glutaredoxin family. CGFS subfamily.</text>
</comment>
<dbReference type="FunFam" id="3.40.30.10:FF:000005">
    <property type="entry name" value="Glutaredoxin 5"/>
    <property type="match status" value="1"/>
</dbReference>
<reference evidence="8 9" key="1">
    <citation type="submission" date="2017-08" db="EMBL/GenBank/DDBJ databases">
        <title>Acidophilic green algal genome provides insights into adaptation to an acidic environment.</title>
        <authorList>
            <person name="Hirooka S."/>
            <person name="Hirose Y."/>
            <person name="Kanesaki Y."/>
            <person name="Higuchi S."/>
            <person name="Fujiwara T."/>
            <person name="Onuma R."/>
            <person name="Era A."/>
            <person name="Ohbayashi R."/>
            <person name="Uzuka A."/>
            <person name="Nozaki H."/>
            <person name="Yoshikawa H."/>
            <person name="Miyagishima S.Y."/>
        </authorList>
    </citation>
    <scope>NUCLEOTIDE SEQUENCE [LARGE SCALE GENOMIC DNA]</scope>
    <source>
        <strain evidence="8 9">NIES-2499</strain>
    </source>
</reference>
<comment type="caution">
    <text evidence="8">The sequence shown here is derived from an EMBL/GenBank/DDBJ whole genome shotgun (WGS) entry which is preliminary data.</text>
</comment>
<evidence type="ECO:0000256" key="5">
    <source>
        <dbReference type="ARBA" id="ARBA00023014"/>
    </source>
</evidence>
<dbReference type="Proteomes" id="UP000232323">
    <property type="component" value="Unassembled WGS sequence"/>
</dbReference>
<dbReference type="GO" id="GO:0051537">
    <property type="term" value="F:2 iron, 2 sulfur cluster binding"/>
    <property type="evidence" value="ECO:0007669"/>
    <property type="project" value="UniProtKB-KW"/>
</dbReference>
<dbReference type="EMBL" id="BEGY01000092">
    <property type="protein sequence ID" value="GAX83113.1"/>
    <property type="molecule type" value="Genomic_DNA"/>
</dbReference>
<evidence type="ECO:0000313" key="8">
    <source>
        <dbReference type="EMBL" id="GAX83113.1"/>
    </source>
</evidence>
<keyword evidence="6" id="KW-0676">Redox-active center</keyword>
<evidence type="ECO:0000259" key="7">
    <source>
        <dbReference type="Pfam" id="PF00462"/>
    </source>
</evidence>
<dbReference type="SUPFAM" id="SSF52833">
    <property type="entry name" value="Thioredoxin-like"/>
    <property type="match status" value="1"/>
</dbReference>
<proteinExistence type="inferred from homology"/>